<reference evidence="1 2" key="2">
    <citation type="journal article" date="2016" name="Genome Announc.">
        <title>Complete Genome Sequences of Two Interactive Moderate Thermophiles, Paenibacillus napthalenovorans 32O-Y and Paenibacillus sp. 32O-W.</title>
        <authorList>
            <person name="Butler R.R.III."/>
            <person name="Wang J."/>
            <person name="Stark B.C."/>
            <person name="Pombert J.F."/>
        </authorList>
    </citation>
    <scope>NUCLEOTIDE SEQUENCE [LARGE SCALE GENOMIC DNA]</scope>
    <source>
        <strain evidence="1 2">32O-Y</strain>
    </source>
</reference>
<dbReference type="KEGG" id="pnp:IJ22_14890"/>
<dbReference type="GO" id="GO:0016740">
    <property type="term" value="F:transferase activity"/>
    <property type="evidence" value="ECO:0007669"/>
    <property type="project" value="UniProtKB-KW"/>
</dbReference>
<organism evidence="1 2">
    <name type="scientific">Paenibacillus naphthalenovorans</name>
    <dbReference type="NCBI Taxonomy" id="162209"/>
    <lineage>
        <taxon>Bacteria</taxon>
        <taxon>Bacillati</taxon>
        <taxon>Bacillota</taxon>
        <taxon>Bacilli</taxon>
        <taxon>Bacillales</taxon>
        <taxon>Paenibacillaceae</taxon>
        <taxon>Paenibacillus</taxon>
    </lineage>
</organism>
<evidence type="ECO:0000313" key="1">
    <source>
        <dbReference type="EMBL" id="ALS21865.1"/>
    </source>
</evidence>
<reference evidence="2" key="1">
    <citation type="submission" date="2015-12" db="EMBL/GenBank/DDBJ databases">
        <title>Complete genome sequences of two moderately thermophilic Paenibacillus species.</title>
        <authorList>
            <person name="Butler R.III."/>
            <person name="Wang J."/>
            <person name="Stark B.C."/>
            <person name="Pombert J.-F."/>
        </authorList>
    </citation>
    <scope>NUCLEOTIDE SEQUENCE [LARGE SCALE GENOMIC DNA]</scope>
    <source>
        <strain evidence="2">32O-Y</strain>
    </source>
</reference>
<dbReference type="InterPro" id="IPR007345">
    <property type="entry name" value="Polysacch_pyruvyl_Trfase"/>
</dbReference>
<sequence>MNKHRGDFSNFEKGLETSRAKLTQALADSQDITFITCGGNIGDYLIWAGTRQLLTQVSYKEITKEGLIKAEGHTALMTGSGGWCKSHGSMPKLLPEIEKRFEKVIVLPSSFDRDLYTVQRVLSNTRALVFAREEESYRQIKDLCHADIAYDCALFFDFAPYRAPGKGELVAYRTDGESARSAVPNNNYDISRRSICKNHEDWLRIIARYESVRTDRAHVMIAAAMLGKKVLYSSSSYHKVPEIAKFSLKDFPVYPE</sequence>
<keyword evidence="2" id="KW-1185">Reference proteome</keyword>
<dbReference type="AlphaFoldDB" id="A0A0U2U649"/>
<protein>
    <submittedName>
        <fullName evidence="1">Polysaccharide pyruvyl transferase</fullName>
    </submittedName>
</protein>
<keyword evidence="1" id="KW-0808">Transferase</keyword>
<accession>A0A0U2U649</accession>
<proteinExistence type="predicted"/>
<name>A0A0U2U649_9BACL</name>
<dbReference type="PATRIC" id="fig|162209.4.peg.1579"/>
<dbReference type="EMBL" id="CP013652">
    <property type="protein sequence ID" value="ALS21865.1"/>
    <property type="molecule type" value="Genomic_DNA"/>
</dbReference>
<gene>
    <name evidence="1" type="ORF">IJ22_14890</name>
</gene>
<dbReference type="OrthoDB" id="9807674at2"/>
<dbReference type="RefSeq" id="WP_062408232.1">
    <property type="nucleotide sequence ID" value="NZ_CP013652.1"/>
</dbReference>
<dbReference type="STRING" id="162209.IJ22_14890"/>
<evidence type="ECO:0000313" key="2">
    <source>
        <dbReference type="Proteomes" id="UP000061660"/>
    </source>
</evidence>
<dbReference type="Pfam" id="PF04230">
    <property type="entry name" value="PS_pyruv_trans"/>
    <property type="match status" value="1"/>
</dbReference>
<dbReference type="Proteomes" id="UP000061660">
    <property type="component" value="Chromosome"/>
</dbReference>